<name>X1UB61_9ZZZZ</name>
<comment type="caution">
    <text evidence="5">The sequence shown here is derived from an EMBL/GenBank/DDBJ whole genome shotgun (WGS) entry which is preliminary data.</text>
</comment>
<dbReference type="InterPro" id="IPR015422">
    <property type="entry name" value="PyrdxlP-dep_Trfase_small"/>
</dbReference>
<organism evidence="5">
    <name type="scientific">marine sediment metagenome</name>
    <dbReference type="NCBI Taxonomy" id="412755"/>
    <lineage>
        <taxon>unclassified sequences</taxon>
        <taxon>metagenomes</taxon>
        <taxon>ecological metagenomes</taxon>
    </lineage>
</organism>
<dbReference type="GO" id="GO:0016829">
    <property type="term" value="F:lyase activity"/>
    <property type="evidence" value="ECO:0007669"/>
    <property type="project" value="InterPro"/>
</dbReference>
<dbReference type="SUPFAM" id="SSF53383">
    <property type="entry name" value="PLP-dependent transferases"/>
    <property type="match status" value="1"/>
</dbReference>
<dbReference type="GO" id="GO:0006520">
    <property type="term" value="P:amino acid metabolic process"/>
    <property type="evidence" value="ECO:0007669"/>
    <property type="project" value="InterPro"/>
</dbReference>
<sequence length="185" mass="21070">MKEKQILTFGNDSYGGLSGRDIMALAVGLYEIVKLPYLTERIRQVREFARKLTENGIPVVLPAGGHAVYINMDKFFKGTEMKVDDFGGVGFCIELLRHYGIRACELGPFAFEWDKKTSEQRKSILNLVRFAVPRNTYGPSHINYAVAAVTELYRNRENIPKVRVSRGANLRLRHFQSGLQPIYNE</sequence>
<comment type="cofactor">
    <cofactor evidence="1">
        <name>pyridoxal 5'-phosphate</name>
        <dbReference type="ChEBI" id="CHEBI:597326"/>
    </cofactor>
</comment>
<feature type="domain" description="Aromatic amino acid beta-eliminating lyase/threonine aldolase" evidence="4">
    <location>
        <begin position="34"/>
        <end position="146"/>
    </location>
</feature>
<dbReference type="InterPro" id="IPR001597">
    <property type="entry name" value="ArAA_b-elim_lyase/Thr_aldolase"/>
</dbReference>
<dbReference type="AlphaFoldDB" id="X1UB61"/>
<protein>
    <recommendedName>
        <fullName evidence="4">Aromatic amino acid beta-eliminating lyase/threonine aldolase domain-containing protein</fullName>
    </recommendedName>
</protein>
<evidence type="ECO:0000256" key="2">
    <source>
        <dbReference type="ARBA" id="ARBA00009721"/>
    </source>
</evidence>
<reference evidence="5" key="1">
    <citation type="journal article" date="2014" name="Front. Microbiol.">
        <title>High frequency of phylogenetically diverse reductive dehalogenase-homologous genes in deep subseafloor sedimentary metagenomes.</title>
        <authorList>
            <person name="Kawai M."/>
            <person name="Futagami T."/>
            <person name="Toyoda A."/>
            <person name="Takaki Y."/>
            <person name="Nishi S."/>
            <person name="Hori S."/>
            <person name="Arai W."/>
            <person name="Tsubouchi T."/>
            <person name="Morono Y."/>
            <person name="Uchiyama I."/>
            <person name="Ito T."/>
            <person name="Fujiyama A."/>
            <person name="Inagaki F."/>
            <person name="Takami H."/>
        </authorList>
    </citation>
    <scope>NUCLEOTIDE SEQUENCE</scope>
    <source>
        <strain evidence="5">Expedition CK06-06</strain>
    </source>
</reference>
<dbReference type="EMBL" id="BARW01015636">
    <property type="protein sequence ID" value="GAI97095.1"/>
    <property type="molecule type" value="Genomic_DNA"/>
</dbReference>
<dbReference type="Gene3D" id="3.90.1150.10">
    <property type="entry name" value="Aspartate Aminotransferase, domain 1"/>
    <property type="match status" value="1"/>
</dbReference>
<evidence type="ECO:0000256" key="3">
    <source>
        <dbReference type="ARBA" id="ARBA00022898"/>
    </source>
</evidence>
<evidence type="ECO:0000259" key="4">
    <source>
        <dbReference type="Pfam" id="PF01212"/>
    </source>
</evidence>
<dbReference type="PANTHER" id="PTHR32325">
    <property type="entry name" value="BETA-ELIMINATING LYASE-LIKE PROTEIN-RELATED"/>
    <property type="match status" value="1"/>
</dbReference>
<evidence type="ECO:0000256" key="1">
    <source>
        <dbReference type="ARBA" id="ARBA00001933"/>
    </source>
</evidence>
<accession>X1UB61</accession>
<dbReference type="InterPro" id="IPR015424">
    <property type="entry name" value="PyrdxlP-dep_Trfase"/>
</dbReference>
<proteinExistence type="inferred from homology"/>
<keyword evidence="3" id="KW-0663">Pyridoxal phosphate</keyword>
<dbReference type="Pfam" id="PF01212">
    <property type="entry name" value="Beta_elim_lyase"/>
    <property type="match status" value="1"/>
</dbReference>
<gene>
    <name evidence="5" type="ORF">S12H4_27394</name>
</gene>
<dbReference type="PANTHER" id="PTHR32325:SF4">
    <property type="entry name" value="TRYPTOPHANASE"/>
    <property type="match status" value="1"/>
</dbReference>
<comment type="similarity">
    <text evidence="2">Belongs to the beta-eliminating lyase family.</text>
</comment>
<evidence type="ECO:0000313" key="5">
    <source>
        <dbReference type="EMBL" id="GAI97095.1"/>
    </source>
</evidence>